<keyword evidence="3" id="KW-1185">Reference proteome</keyword>
<feature type="transmembrane region" description="Helical" evidence="1">
    <location>
        <begin position="72"/>
        <end position="99"/>
    </location>
</feature>
<keyword evidence="1" id="KW-0812">Transmembrane</keyword>
<name>A0A1V9XJT0_9ACAR</name>
<dbReference type="Proteomes" id="UP000192247">
    <property type="component" value="Unassembled WGS sequence"/>
</dbReference>
<feature type="transmembrane region" description="Helical" evidence="1">
    <location>
        <begin position="259"/>
        <end position="279"/>
    </location>
</feature>
<proteinExistence type="predicted"/>
<dbReference type="EMBL" id="MNPL01009665">
    <property type="protein sequence ID" value="OQR73608.1"/>
    <property type="molecule type" value="Genomic_DNA"/>
</dbReference>
<sequence length="318" mass="34753">MLARGARQLNLVAKPVALEDERLPSEEPPVPNARFLLGAAGASGGYRQAPTRLTPGTGPTNPSKFHIFWDKAYFATAVGALRLSIMGCMMFAILLLSFFKGDSCHIELHSPHSETTTTAPSSGSVVDDGQHWIPSEASSEHGVLLTNASPPSRPSGLPISINVHLFICFVTFAAMLAWIAVDNSSFNYRFPFKWKLFRIRPKVTDDISYYSGKRGGGDCCVYCKLILLLLVSASVVVNARNHGPLAGNCKDSIGKLDMAIAFSFLAVVIMLTLITLRFFDKDAPQPSRSASNSSNPLQWIHRRFSRSKQTQILLQQVA</sequence>
<keyword evidence="1" id="KW-1133">Transmembrane helix</keyword>
<accession>A0A1V9XJT0</accession>
<dbReference type="AlphaFoldDB" id="A0A1V9XJT0"/>
<evidence type="ECO:0000313" key="3">
    <source>
        <dbReference type="Proteomes" id="UP000192247"/>
    </source>
</evidence>
<organism evidence="2 3">
    <name type="scientific">Tropilaelaps mercedesae</name>
    <dbReference type="NCBI Taxonomy" id="418985"/>
    <lineage>
        <taxon>Eukaryota</taxon>
        <taxon>Metazoa</taxon>
        <taxon>Ecdysozoa</taxon>
        <taxon>Arthropoda</taxon>
        <taxon>Chelicerata</taxon>
        <taxon>Arachnida</taxon>
        <taxon>Acari</taxon>
        <taxon>Parasitiformes</taxon>
        <taxon>Mesostigmata</taxon>
        <taxon>Gamasina</taxon>
        <taxon>Dermanyssoidea</taxon>
        <taxon>Laelapidae</taxon>
        <taxon>Tropilaelaps</taxon>
    </lineage>
</organism>
<reference evidence="2 3" key="1">
    <citation type="journal article" date="2017" name="Gigascience">
        <title>Draft genome of the honey bee ectoparasitic mite, Tropilaelaps mercedesae, is shaped by the parasitic life history.</title>
        <authorList>
            <person name="Dong X."/>
            <person name="Armstrong S.D."/>
            <person name="Xia D."/>
            <person name="Makepeace B.L."/>
            <person name="Darby A.C."/>
            <person name="Kadowaki T."/>
        </authorList>
    </citation>
    <scope>NUCLEOTIDE SEQUENCE [LARGE SCALE GENOMIC DNA]</scope>
    <source>
        <strain evidence="2">Wuxi-XJTLU</strain>
    </source>
</reference>
<keyword evidence="1" id="KW-0472">Membrane</keyword>
<feature type="transmembrane region" description="Helical" evidence="1">
    <location>
        <begin position="159"/>
        <end position="181"/>
    </location>
</feature>
<dbReference type="OrthoDB" id="10385955at2759"/>
<gene>
    <name evidence="2" type="ORF">BIW11_01115</name>
</gene>
<evidence type="ECO:0000313" key="2">
    <source>
        <dbReference type="EMBL" id="OQR73608.1"/>
    </source>
</evidence>
<dbReference type="InParanoid" id="A0A1V9XJT0"/>
<feature type="transmembrane region" description="Helical" evidence="1">
    <location>
        <begin position="219"/>
        <end position="239"/>
    </location>
</feature>
<evidence type="ECO:0000256" key="1">
    <source>
        <dbReference type="SAM" id="Phobius"/>
    </source>
</evidence>
<comment type="caution">
    <text evidence="2">The sequence shown here is derived from an EMBL/GenBank/DDBJ whole genome shotgun (WGS) entry which is preliminary data.</text>
</comment>
<protein>
    <submittedName>
        <fullName evidence="2">Uncharacterized protein</fullName>
    </submittedName>
</protein>